<keyword evidence="1" id="KW-1133">Transmembrane helix</keyword>
<dbReference type="RefSeq" id="WP_149097103.1">
    <property type="nucleotide sequence ID" value="NZ_BMMG01000001.1"/>
</dbReference>
<proteinExistence type="predicted"/>
<evidence type="ECO:0000313" key="3">
    <source>
        <dbReference type="EMBL" id="MFA1772880.1"/>
    </source>
</evidence>
<dbReference type="AlphaFoldDB" id="A0A5M8QQG9"/>
<reference evidence="2 4" key="1">
    <citation type="submission" date="2019-07" db="EMBL/GenBank/DDBJ databases">
        <authorList>
            <person name="Qu J.-H."/>
        </authorList>
    </citation>
    <scope>NUCLEOTIDE SEQUENCE [LARGE SCALE GENOMIC DNA]</scope>
    <source>
        <strain evidence="2 4">MDT1-10-3</strain>
    </source>
</reference>
<dbReference type="OrthoDB" id="5417073at2"/>
<dbReference type="EMBL" id="JBGOGF010000009">
    <property type="protein sequence ID" value="MFA1772880.1"/>
    <property type="molecule type" value="Genomic_DNA"/>
</dbReference>
<evidence type="ECO:0000313" key="5">
    <source>
        <dbReference type="Proteomes" id="UP001570846"/>
    </source>
</evidence>
<protein>
    <submittedName>
        <fullName evidence="2">Uncharacterized protein</fullName>
    </submittedName>
</protein>
<evidence type="ECO:0000256" key="1">
    <source>
        <dbReference type="SAM" id="Phobius"/>
    </source>
</evidence>
<keyword evidence="1" id="KW-0472">Membrane</keyword>
<keyword evidence="5" id="KW-1185">Reference proteome</keyword>
<dbReference type="EMBL" id="VKKZ01000010">
    <property type="protein sequence ID" value="KAA6437481.1"/>
    <property type="molecule type" value="Genomic_DNA"/>
</dbReference>
<comment type="caution">
    <text evidence="2">The sequence shown here is derived from an EMBL/GenBank/DDBJ whole genome shotgun (WGS) entry which is preliminary data.</text>
</comment>
<organism evidence="2 4">
    <name type="scientific">Rufibacter glacialis</name>
    <dbReference type="NCBI Taxonomy" id="1259555"/>
    <lineage>
        <taxon>Bacteria</taxon>
        <taxon>Pseudomonadati</taxon>
        <taxon>Bacteroidota</taxon>
        <taxon>Cytophagia</taxon>
        <taxon>Cytophagales</taxon>
        <taxon>Hymenobacteraceae</taxon>
        <taxon>Rufibacter</taxon>
    </lineage>
</organism>
<reference evidence="3 5" key="3">
    <citation type="submission" date="2024-08" db="EMBL/GenBank/DDBJ databases">
        <authorList>
            <person name="Wei W."/>
        </authorList>
    </citation>
    <scope>NUCLEOTIDE SEQUENCE [LARGE SCALE GENOMIC DNA]</scope>
    <source>
        <strain evidence="3 5">XU2</strain>
    </source>
</reference>
<dbReference type="Proteomes" id="UP001570846">
    <property type="component" value="Unassembled WGS sequence"/>
</dbReference>
<feature type="transmembrane region" description="Helical" evidence="1">
    <location>
        <begin position="12"/>
        <end position="29"/>
    </location>
</feature>
<accession>A0A5M8QQG9</accession>
<dbReference type="Proteomes" id="UP000323866">
    <property type="component" value="Unassembled WGS sequence"/>
</dbReference>
<gene>
    <name evidence="3" type="ORF">ACD591_16380</name>
    <name evidence="2" type="ORF">FOE74_02980</name>
</gene>
<sequence>MKIQSKDWFKKIWVQVLIIILVIGFVINVKQKTSSENSTELKARAEAGVLPSDLVLETDTSLTVDTTSTNLTQSIARAPSEPSYSTEQREELIKKQFSGWDGSHRQLVKMVKKSMNDPDSFEHEETSYLDKGDYLLVYMKFRGDNAYGAKVLNTVSAKADFNGNVIQVLE</sequence>
<keyword evidence="1" id="KW-0812">Transmembrane</keyword>
<evidence type="ECO:0000313" key="4">
    <source>
        <dbReference type="Proteomes" id="UP000323866"/>
    </source>
</evidence>
<name>A0A5M8QQG9_9BACT</name>
<reference evidence="2 4" key="2">
    <citation type="submission" date="2019-09" db="EMBL/GenBank/DDBJ databases">
        <title>A bacterium isolated from glacier soil.</title>
        <authorList>
            <person name="Liu Q."/>
        </authorList>
    </citation>
    <scope>NUCLEOTIDE SEQUENCE [LARGE SCALE GENOMIC DNA]</scope>
    <source>
        <strain evidence="2 4">MDT1-10-3</strain>
    </source>
</reference>
<evidence type="ECO:0000313" key="2">
    <source>
        <dbReference type="EMBL" id="KAA6437481.1"/>
    </source>
</evidence>